<dbReference type="InterPro" id="IPR032675">
    <property type="entry name" value="LRR_dom_sf"/>
</dbReference>
<evidence type="ECO:0000256" key="1">
    <source>
        <dbReference type="ARBA" id="ARBA00022468"/>
    </source>
</evidence>
<sequence>MADASSESGSEEAPGEDQSDVDEEAKGEVELTAEGEWGSKQNDNFEAMMTARMNAVYEQEDVVQMHPSARNTGSKYAEVRAQPLAPQNGFYDERYVCATRPAGDMDEDTDFEFMKGSEDDGVVPPERVTFAFKGVQDYTLEMIARFLDETNQDHGDTIKRWRQQGKGIKKLWLNDNPITAAGVAFLAAALQNNSTLEELYLHYTNCNDVGLGHLLEMLGKNKTLKKLELGNSGITEKGAGAIVKAFSKGGSCQKNSTLEHMGLFGNADSIDNDLPVIADLLEKESRDSRK</sequence>
<keyword evidence="3" id="KW-0677">Repeat</keyword>
<evidence type="ECO:0000256" key="4">
    <source>
        <dbReference type="SAM" id="MobiDB-lite"/>
    </source>
</evidence>
<feature type="compositionally biased region" description="Acidic residues" evidence="4">
    <location>
        <begin position="9"/>
        <end position="23"/>
    </location>
</feature>
<keyword evidence="1" id="KW-0343">GTPase activation</keyword>
<dbReference type="GO" id="GO:0031267">
    <property type="term" value="F:small GTPase binding"/>
    <property type="evidence" value="ECO:0007669"/>
    <property type="project" value="TreeGrafter"/>
</dbReference>
<evidence type="ECO:0000313" key="6">
    <source>
        <dbReference type="Proteomes" id="UP000037460"/>
    </source>
</evidence>
<organism evidence="5 6">
    <name type="scientific">Chrysochromulina tobinii</name>
    <dbReference type="NCBI Taxonomy" id="1460289"/>
    <lineage>
        <taxon>Eukaryota</taxon>
        <taxon>Haptista</taxon>
        <taxon>Haptophyta</taxon>
        <taxon>Prymnesiophyceae</taxon>
        <taxon>Prymnesiales</taxon>
        <taxon>Chrysochromulinaceae</taxon>
        <taxon>Chrysochromulina</taxon>
    </lineage>
</organism>
<dbReference type="GO" id="GO:0006913">
    <property type="term" value="P:nucleocytoplasmic transport"/>
    <property type="evidence" value="ECO:0007669"/>
    <property type="project" value="TreeGrafter"/>
</dbReference>
<name>A0A0M0JEA5_9EUKA</name>
<dbReference type="GO" id="GO:0005096">
    <property type="term" value="F:GTPase activator activity"/>
    <property type="evidence" value="ECO:0007669"/>
    <property type="project" value="UniProtKB-KW"/>
</dbReference>
<dbReference type="EMBL" id="JWZX01003038">
    <property type="protein sequence ID" value="KOO24916.1"/>
    <property type="molecule type" value="Genomic_DNA"/>
</dbReference>
<dbReference type="AlphaFoldDB" id="A0A0M0JEA5"/>
<reference evidence="6" key="1">
    <citation type="journal article" date="2015" name="PLoS Genet.">
        <title>Genome Sequence and Transcriptome Analyses of Chrysochromulina tobin: Metabolic Tools for Enhanced Algal Fitness in the Prominent Order Prymnesiales (Haptophyceae).</title>
        <authorList>
            <person name="Hovde B.T."/>
            <person name="Deodato C.R."/>
            <person name="Hunsperger H.M."/>
            <person name="Ryken S.A."/>
            <person name="Yost W."/>
            <person name="Jha R.K."/>
            <person name="Patterson J."/>
            <person name="Monnat R.J. Jr."/>
            <person name="Barlow S.B."/>
            <person name="Starkenburg S.R."/>
            <person name="Cattolico R.A."/>
        </authorList>
    </citation>
    <scope>NUCLEOTIDE SEQUENCE</scope>
    <source>
        <strain evidence="6">CCMP291</strain>
    </source>
</reference>
<protein>
    <submittedName>
        <fullName evidence="5">Uncharacterized protein</fullName>
    </submittedName>
</protein>
<accession>A0A0M0JEA5</accession>
<dbReference type="SUPFAM" id="SSF52047">
    <property type="entry name" value="RNI-like"/>
    <property type="match status" value="1"/>
</dbReference>
<dbReference type="OrthoDB" id="120976at2759"/>
<gene>
    <name evidence="5" type="ORF">Ctob_004504</name>
</gene>
<dbReference type="PANTHER" id="PTHR24113">
    <property type="entry name" value="RAN GTPASE-ACTIVATING PROTEIN 1"/>
    <property type="match status" value="1"/>
</dbReference>
<comment type="caution">
    <text evidence="5">The sequence shown here is derived from an EMBL/GenBank/DDBJ whole genome shotgun (WGS) entry which is preliminary data.</text>
</comment>
<dbReference type="Gene3D" id="3.80.10.10">
    <property type="entry name" value="Ribonuclease Inhibitor"/>
    <property type="match status" value="1"/>
</dbReference>
<evidence type="ECO:0000256" key="2">
    <source>
        <dbReference type="ARBA" id="ARBA00022614"/>
    </source>
</evidence>
<dbReference type="InterPro" id="IPR027038">
    <property type="entry name" value="RanGap"/>
</dbReference>
<evidence type="ECO:0000313" key="5">
    <source>
        <dbReference type="EMBL" id="KOO24916.1"/>
    </source>
</evidence>
<keyword evidence="6" id="KW-1185">Reference proteome</keyword>
<feature type="region of interest" description="Disordered" evidence="4">
    <location>
        <begin position="1"/>
        <end position="42"/>
    </location>
</feature>
<dbReference type="SMART" id="SM00368">
    <property type="entry name" value="LRR_RI"/>
    <property type="match status" value="3"/>
</dbReference>
<dbReference type="GO" id="GO:0048471">
    <property type="term" value="C:perinuclear region of cytoplasm"/>
    <property type="evidence" value="ECO:0007669"/>
    <property type="project" value="TreeGrafter"/>
</dbReference>
<dbReference type="GO" id="GO:0005634">
    <property type="term" value="C:nucleus"/>
    <property type="evidence" value="ECO:0007669"/>
    <property type="project" value="TreeGrafter"/>
</dbReference>
<keyword evidence="2" id="KW-0433">Leucine-rich repeat</keyword>
<proteinExistence type="predicted"/>
<dbReference type="GO" id="GO:0005829">
    <property type="term" value="C:cytosol"/>
    <property type="evidence" value="ECO:0007669"/>
    <property type="project" value="TreeGrafter"/>
</dbReference>
<dbReference type="PANTHER" id="PTHR24113:SF12">
    <property type="entry name" value="RAN GTPASE-ACTIVATING PROTEIN 1"/>
    <property type="match status" value="1"/>
</dbReference>
<evidence type="ECO:0000256" key="3">
    <source>
        <dbReference type="ARBA" id="ARBA00022737"/>
    </source>
</evidence>
<dbReference type="Proteomes" id="UP000037460">
    <property type="component" value="Unassembled WGS sequence"/>
</dbReference>